<comment type="similarity">
    <text evidence="7">Belongs to the GntP permease family.</text>
</comment>
<comment type="subcellular location">
    <subcellularLocation>
        <location evidence="1">Cell membrane</location>
        <topology evidence="1">Multi-pass membrane protein</topology>
    </subcellularLocation>
</comment>
<feature type="transmembrane region" description="Helical" evidence="8">
    <location>
        <begin position="320"/>
        <end position="337"/>
    </location>
</feature>
<evidence type="ECO:0000256" key="6">
    <source>
        <dbReference type="ARBA" id="ARBA00023136"/>
    </source>
</evidence>
<feature type="transmembrane region" description="Helical" evidence="8">
    <location>
        <begin position="6"/>
        <end position="25"/>
    </location>
</feature>
<protein>
    <submittedName>
        <fullName evidence="9">Gluconate transporter</fullName>
    </submittedName>
</protein>
<feature type="transmembrane region" description="Helical" evidence="8">
    <location>
        <begin position="188"/>
        <end position="208"/>
    </location>
</feature>
<feature type="transmembrane region" description="Helical" evidence="8">
    <location>
        <begin position="148"/>
        <end position="168"/>
    </location>
</feature>
<dbReference type="PANTHER" id="PTHR30354">
    <property type="entry name" value="GNT FAMILY GLUCONATE TRANSPORTER"/>
    <property type="match status" value="1"/>
</dbReference>
<feature type="transmembrane region" description="Helical" evidence="8">
    <location>
        <begin position="437"/>
        <end position="460"/>
    </location>
</feature>
<keyword evidence="3" id="KW-1003">Cell membrane</keyword>
<organism evidence="9 10">
    <name type="scientific">Staphylococcus shinii</name>
    <dbReference type="NCBI Taxonomy" id="2912228"/>
    <lineage>
        <taxon>Bacteria</taxon>
        <taxon>Bacillati</taxon>
        <taxon>Bacillota</taxon>
        <taxon>Bacilli</taxon>
        <taxon>Bacillales</taxon>
        <taxon>Staphylococcaceae</taxon>
        <taxon>Staphylococcus</taxon>
    </lineage>
</organism>
<feature type="transmembrane region" description="Helical" evidence="8">
    <location>
        <begin position="279"/>
        <end position="300"/>
    </location>
</feature>
<evidence type="ECO:0000313" key="9">
    <source>
        <dbReference type="EMBL" id="RIN02082.1"/>
    </source>
</evidence>
<name>A0A418IHF5_9STAP</name>
<dbReference type="InterPro" id="IPR003474">
    <property type="entry name" value="Glcn_transporter"/>
</dbReference>
<evidence type="ECO:0000256" key="2">
    <source>
        <dbReference type="ARBA" id="ARBA00022448"/>
    </source>
</evidence>
<feature type="transmembrane region" description="Helical" evidence="8">
    <location>
        <begin position="244"/>
        <end position="267"/>
    </location>
</feature>
<feature type="transmembrane region" description="Helical" evidence="8">
    <location>
        <begin position="357"/>
        <end position="387"/>
    </location>
</feature>
<feature type="transmembrane region" description="Helical" evidence="8">
    <location>
        <begin position="399"/>
        <end position="417"/>
    </location>
</feature>
<keyword evidence="5 8" id="KW-1133">Transmembrane helix</keyword>
<dbReference type="OrthoDB" id="9787129at2"/>
<comment type="caution">
    <text evidence="9">The sequence shown here is derived from an EMBL/GenBank/DDBJ whole genome shotgun (WGS) entry which is preliminary data.</text>
</comment>
<dbReference type="RefSeq" id="WP_119585558.1">
    <property type="nucleotide sequence ID" value="NZ_JBOIMP010000002.1"/>
</dbReference>
<dbReference type="Proteomes" id="UP000286317">
    <property type="component" value="Unassembled WGS sequence"/>
</dbReference>
<feature type="transmembrane region" description="Helical" evidence="8">
    <location>
        <begin position="32"/>
        <end position="50"/>
    </location>
</feature>
<dbReference type="GO" id="GO:0005886">
    <property type="term" value="C:plasma membrane"/>
    <property type="evidence" value="ECO:0007669"/>
    <property type="project" value="UniProtKB-SubCell"/>
</dbReference>
<evidence type="ECO:0000256" key="8">
    <source>
        <dbReference type="SAM" id="Phobius"/>
    </source>
</evidence>
<keyword evidence="4 8" id="KW-0812">Transmembrane</keyword>
<evidence type="ECO:0000256" key="5">
    <source>
        <dbReference type="ARBA" id="ARBA00022989"/>
    </source>
</evidence>
<dbReference type="PANTHER" id="PTHR30354:SF22">
    <property type="entry name" value="HIGH-AFFINITY GLUCONATE TRANSPORTER"/>
    <property type="match status" value="1"/>
</dbReference>
<reference evidence="9 10" key="1">
    <citation type="journal article" date="2016" name="Front. Microbiol.">
        <title>Comprehensive Phylogenetic Analysis of Bovine Non-aureus Staphylococci Species Based on Whole-Genome Sequencing.</title>
        <authorList>
            <person name="Naushad S."/>
            <person name="Barkema H.W."/>
            <person name="Luby C."/>
            <person name="Condas L.A."/>
            <person name="Nobrega D.B."/>
            <person name="Carson D.A."/>
            <person name="De Buck J."/>
        </authorList>
    </citation>
    <scope>NUCLEOTIDE SEQUENCE [LARGE SCALE GENOMIC DNA]</scope>
    <source>
        <strain evidence="9 10">SNUC 4554</strain>
    </source>
</reference>
<accession>A0A418IHF5</accession>
<evidence type="ECO:0000256" key="7">
    <source>
        <dbReference type="ARBA" id="ARBA00049663"/>
    </source>
</evidence>
<dbReference type="NCBIfam" id="TIGR00791">
    <property type="entry name" value="gntP"/>
    <property type="match status" value="1"/>
</dbReference>
<feature type="transmembrane region" description="Helical" evidence="8">
    <location>
        <begin position="106"/>
        <end position="136"/>
    </location>
</feature>
<proteinExistence type="inferred from homology"/>
<evidence type="ECO:0000256" key="3">
    <source>
        <dbReference type="ARBA" id="ARBA00022475"/>
    </source>
</evidence>
<evidence type="ECO:0000256" key="4">
    <source>
        <dbReference type="ARBA" id="ARBA00022692"/>
    </source>
</evidence>
<dbReference type="EMBL" id="QXUF01000016">
    <property type="protein sequence ID" value="RIN02082.1"/>
    <property type="molecule type" value="Genomic_DNA"/>
</dbReference>
<dbReference type="Pfam" id="PF02447">
    <property type="entry name" value="GntP_permease"/>
    <property type="match status" value="1"/>
</dbReference>
<evidence type="ECO:0000256" key="1">
    <source>
        <dbReference type="ARBA" id="ARBA00004651"/>
    </source>
</evidence>
<keyword evidence="2" id="KW-0813">Transport</keyword>
<dbReference type="GO" id="GO:0015128">
    <property type="term" value="F:gluconate transmembrane transporter activity"/>
    <property type="evidence" value="ECO:0007669"/>
    <property type="project" value="InterPro"/>
</dbReference>
<dbReference type="AlphaFoldDB" id="A0A418IHF5"/>
<dbReference type="PIRSF" id="PIRSF002746">
    <property type="entry name" value="Gluconate_transporter"/>
    <property type="match status" value="1"/>
</dbReference>
<sequence>MTTQDYQLLIITVISIVLLIFLITSKLKFHPLLALLLTAIFVGFTSGLGIDKIVESIEAGAGSTLGETGVTIALGAMLGKILSDSGASDKIASSILHNASYKKLPWMMALAAFIIGIPMFFEVGLIMLLPLIFTIAKKLEDENKIKGSAYVAIGVPVIAALATMHGMVPPHPGPLISVNQFNANIGLTMIFGIICAIPTIIIAGPLYGKFITPMLSVKPNQDLLNQYTSEDDNKDEQAESVPTFLAFSTILVPVIMMLLHAIAGVFFGEKTLQYKIFEFLGSPIIAMFIGVLYAITVLGYFNKQDTQKIRDALGSSLKPIAGIILIIAGGGAFGQVLEDSGVGTAIVHLAHSFSLSPLLMGWVVAALLSISTGSATVGIVGATNLIFPLVQADPSINKELLTISIGSGSLFFNYVNHGGFWLVKESFGMSMGETFKTITIVQSIVGICGLIMVLLLNAIIGIF</sequence>
<gene>
    <name evidence="9" type="ORF">BU112_03635</name>
</gene>
<evidence type="ECO:0000313" key="10">
    <source>
        <dbReference type="Proteomes" id="UP000286317"/>
    </source>
</evidence>
<keyword evidence="6 8" id="KW-0472">Membrane</keyword>
<keyword evidence="10" id="KW-1185">Reference proteome</keyword>